<dbReference type="EMBL" id="CP012850">
    <property type="protein sequence ID" value="ALI36037.1"/>
    <property type="molecule type" value="Genomic_DNA"/>
</dbReference>
<accession>A0A654LYH1</accession>
<dbReference type="KEGG" id="taa:NMY3_01834"/>
<proteinExistence type="predicted"/>
<dbReference type="Proteomes" id="UP000058925">
    <property type="component" value="Chromosome"/>
</dbReference>
<gene>
    <name evidence="1" type="ORF">NMY3_01834</name>
</gene>
<evidence type="ECO:0000313" key="1">
    <source>
        <dbReference type="EMBL" id="ALI36037.1"/>
    </source>
</evidence>
<sequence length="160" mass="17859">MNSRKSNGVEKWVIFSDIEKAGELADQVALQLRNSNGNLRVVYYKLEEILINYRKNNVDVDLIMPAIYEVDFEFNKTSPDGRSVWIAYADALHEELCNTNGSLHKKVKFENNIKGASLVNHIIDQLNLPPSSALLIGPIAASILGLGVTAFCKHENKNCD</sequence>
<reference evidence="2" key="1">
    <citation type="submission" date="2015-10" db="EMBL/GenBank/DDBJ databases">
        <title>Niche specialization of a soil ammonia-oxidizing archaeon, Candidatus Nitrosocosmicus oleophilus.</title>
        <authorList>
            <person name="Jung M.-Y."/>
            <person name="Rhee S.-K."/>
        </authorList>
    </citation>
    <scope>NUCLEOTIDE SEQUENCE [LARGE SCALE GENOMIC DNA]</scope>
    <source>
        <strain evidence="2">MY3</strain>
    </source>
</reference>
<evidence type="ECO:0000313" key="2">
    <source>
        <dbReference type="Proteomes" id="UP000058925"/>
    </source>
</evidence>
<dbReference type="AlphaFoldDB" id="A0A654LYH1"/>
<protein>
    <submittedName>
        <fullName evidence="1">Uncharacterized protein</fullName>
    </submittedName>
</protein>
<name>A0A654LYH1_9ARCH</name>
<organism evidence="1 2">
    <name type="scientific">Candidatus Nitrosocosmicus oleophilus</name>
    <dbReference type="NCBI Taxonomy" id="1353260"/>
    <lineage>
        <taxon>Archaea</taxon>
        <taxon>Nitrososphaerota</taxon>
        <taxon>Nitrososphaeria</taxon>
        <taxon>Nitrososphaerales</taxon>
        <taxon>Nitrososphaeraceae</taxon>
        <taxon>Candidatus Nitrosocosmicus</taxon>
    </lineage>
</organism>
<dbReference type="OrthoDB" id="11317at2157"/>
<dbReference type="RefSeq" id="WP_196818381.1">
    <property type="nucleotide sequence ID" value="NZ_CP012850.1"/>
</dbReference>
<dbReference type="GeneID" id="60421828"/>
<keyword evidence="2" id="KW-1185">Reference proteome</keyword>